<dbReference type="CDD" id="cd16432">
    <property type="entry name" value="CheB_Rec"/>
    <property type="match status" value="1"/>
</dbReference>
<dbReference type="PROSITE" id="PS50122">
    <property type="entry name" value="CHEB"/>
    <property type="match status" value="1"/>
</dbReference>
<dbReference type="GO" id="GO:0008984">
    <property type="term" value="F:protein-glutamate methylesterase activity"/>
    <property type="evidence" value="ECO:0007669"/>
    <property type="project" value="UniProtKB-EC"/>
</dbReference>
<dbReference type="EC" id="3.1.1.61" evidence="2"/>
<dbReference type="PANTHER" id="PTHR42872">
    <property type="entry name" value="PROTEIN-GLUTAMATE METHYLESTERASE/PROTEIN-GLUTAMINE GLUTAMINASE"/>
    <property type="match status" value="1"/>
</dbReference>
<comment type="catalytic activity">
    <reaction evidence="3">
        <text>[protein]-L-glutamate 5-O-methyl ester + H2O = L-glutamyl-[protein] + methanol + H(+)</text>
        <dbReference type="Rhea" id="RHEA:23236"/>
        <dbReference type="Rhea" id="RHEA-COMP:10208"/>
        <dbReference type="Rhea" id="RHEA-COMP:10311"/>
        <dbReference type="ChEBI" id="CHEBI:15377"/>
        <dbReference type="ChEBI" id="CHEBI:15378"/>
        <dbReference type="ChEBI" id="CHEBI:17790"/>
        <dbReference type="ChEBI" id="CHEBI:29973"/>
        <dbReference type="ChEBI" id="CHEBI:82795"/>
        <dbReference type="EC" id="3.1.1.61"/>
    </reaction>
</comment>
<dbReference type="Pfam" id="PF01339">
    <property type="entry name" value="CheB_methylest"/>
    <property type="match status" value="1"/>
</dbReference>
<feature type="domain" description="CheB-type methylesterase" evidence="5">
    <location>
        <begin position="149"/>
        <end position="337"/>
    </location>
</feature>
<sequence>MFPASVFSVLLSGLPTALQSVLGHLPRLGVALEVVGVAGARDLPALTQRLRPNVVVVSELQLSGLGHLQRQHPVPVLLYCVAPPPRTLLREAARLGVYDYLLPAPTAEPELLEWSRQAGRKLLAARLPAAMLTPPLGTLAVPPRQPAAPLPPRGVVVIGGSTGGGPAVEEILRGLPANFPWAVLVAVHLPVHFTSVLVDRLARVSRLPVVAAASGSPLRAGQVLVAPGGHHLVVRAVPGPWLGWQTNFVAENAPDVPSVDVLMRSVAALAGCQVVGLILTGLGHDGTAGARAIRQQGGVVVAQDAATATVFSMPKSVIDAGLASAVLPLSGMAAYLVRHTMQPTAPVGRRRVSSSSSSTSLAQ</sequence>
<evidence type="ECO:0000256" key="2">
    <source>
        <dbReference type="ARBA" id="ARBA00039140"/>
    </source>
</evidence>
<dbReference type="GO" id="GO:0006935">
    <property type="term" value="P:chemotaxis"/>
    <property type="evidence" value="ECO:0007669"/>
    <property type="project" value="UniProtKB-UniRule"/>
</dbReference>
<dbReference type="AlphaFoldDB" id="A0A2D0AFZ8"/>
<keyword evidence="1 4" id="KW-0378">Hydrolase</keyword>
<evidence type="ECO:0000256" key="3">
    <source>
        <dbReference type="ARBA" id="ARBA00048267"/>
    </source>
</evidence>
<evidence type="ECO:0000313" key="7">
    <source>
        <dbReference type="Proteomes" id="UP000197277"/>
    </source>
</evidence>
<name>A0A2D0AFZ8_9BACT</name>
<dbReference type="Proteomes" id="UP000197277">
    <property type="component" value="Unassembled WGS sequence"/>
</dbReference>
<dbReference type="Gene3D" id="3.40.50.180">
    <property type="entry name" value="Methylesterase CheB, C-terminal domain"/>
    <property type="match status" value="1"/>
</dbReference>
<dbReference type="InterPro" id="IPR000673">
    <property type="entry name" value="Sig_transdc_resp-reg_Me-estase"/>
</dbReference>
<feature type="active site" evidence="4">
    <location>
        <position position="161"/>
    </location>
</feature>
<dbReference type="GO" id="GO:0005737">
    <property type="term" value="C:cytoplasm"/>
    <property type="evidence" value="ECO:0007669"/>
    <property type="project" value="InterPro"/>
</dbReference>
<evidence type="ECO:0000313" key="6">
    <source>
        <dbReference type="EMBL" id="OWP63304.1"/>
    </source>
</evidence>
<keyword evidence="7" id="KW-1185">Reference proteome</keyword>
<protein>
    <recommendedName>
        <fullName evidence="2">protein-glutamate methylesterase</fullName>
        <ecNumber evidence="2">3.1.1.61</ecNumber>
    </recommendedName>
</protein>
<keyword evidence="4" id="KW-0145">Chemotaxis</keyword>
<feature type="active site" evidence="4">
    <location>
        <position position="285"/>
    </location>
</feature>
<dbReference type="InterPro" id="IPR035909">
    <property type="entry name" value="CheB_C"/>
</dbReference>
<evidence type="ECO:0000259" key="5">
    <source>
        <dbReference type="PROSITE" id="PS50122"/>
    </source>
</evidence>
<dbReference type="EMBL" id="NIRR01000013">
    <property type="protein sequence ID" value="OWP63304.1"/>
    <property type="molecule type" value="Genomic_DNA"/>
</dbReference>
<evidence type="ECO:0000256" key="1">
    <source>
        <dbReference type="ARBA" id="ARBA00022801"/>
    </source>
</evidence>
<gene>
    <name evidence="6" type="ORF">CDA63_09775</name>
</gene>
<comment type="caution">
    <text evidence="6">The sequence shown here is derived from an EMBL/GenBank/DDBJ whole genome shotgun (WGS) entry which is preliminary data.</text>
</comment>
<reference evidence="6 7" key="1">
    <citation type="submission" date="2017-06" db="EMBL/GenBank/DDBJ databases">
        <title>Hymenobacter amundsenii sp. nov. isolated from regoliths in Antarctica.</title>
        <authorList>
            <person name="Sedlacek I."/>
            <person name="Kralova S."/>
            <person name="Pantucek R."/>
            <person name="Svec P."/>
            <person name="Holochova P."/>
            <person name="Stankova E."/>
            <person name="Vrbovska V."/>
            <person name="Busse H.-J."/>
        </authorList>
    </citation>
    <scope>NUCLEOTIDE SEQUENCE [LARGE SCALE GENOMIC DNA]</scope>
    <source>
        <strain evidence="6 7">CCM 8682</strain>
    </source>
</reference>
<proteinExistence type="predicted"/>
<dbReference type="GO" id="GO:0000156">
    <property type="term" value="F:phosphorelay response regulator activity"/>
    <property type="evidence" value="ECO:0007669"/>
    <property type="project" value="InterPro"/>
</dbReference>
<dbReference type="SUPFAM" id="SSF52738">
    <property type="entry name" value="Methylesterase CheB, C-terminal domain"/>
    <property type="match status" value="1"/>
</dbReference>
<organism evidence="6 7">
    <name type="scientific">Hymenobacter amundsenii</name>
    <dbReference type="NCBI Taxonomy" id="2006685"/>
    <lineage>
        <taxon>Bacteria</taxon>
        <taxon>Pseudomonadati</taxon>
        <taxon>Bacteroidota</taxon>
        <taxon>Cytophagia</taxon>
        <taxon>Cytophagales</taxon>
        <taxon>Hymenobacteraceae</taxon>
        <taxon>Hymenobacter</taxon>
    </lineage>
</organism>
<accession>A0A2D0AFZ8</accession>
<dbReference type="PANTHER" id="PTHR42872:SF6">
    <property type="entry name" value="PROTEIN-GLUTAMATE METHYLESTERASE_PROTEIN-GLUTAMINE GLUTAMINASE"/>
    <property type="match status" value="1"/>
</dbReference>
<feature type="active site" evidence="4">
    <location>
        <position position="188"/>
    </location>
</feature>
<evidence type="ECO:0000256" key="4">
    <source>
        <dbReference type="PROSITE-ProRule" id="PRU00050"/>
    </source>
</evidence>